<evidence type="ECO:0000313" key="3">
    <source>
        <dbReference type="Proteomes" id="UP000290289"/>
    </source>
</evidence>
<proteinExistence type="predicted"/>
<evidence type="ECO:0000256" key="1">
    <source>
        <dbReference type="SAM" id="MobiDB-lite"/>
    </source>
</evidence>
<organism evidence="2 3">
    <name type="scientific">Malus domestica</name>
    <name type="common">Apple</name>
    <name type="synonym">Pyrus malus</name>
    <dbReference type="NCBI Taxonomy" id="3750"/>
    <lineage>
        <taxon>Eukaryota</taxon>
        <taxon>Viridiplantae</taxon>
        <taxon>Streptophyta</taxon>
        <taxon>Embryophyta</taxon>
        <taxon>Tracheophyta</taxon>
        <taxon>Spermatophyta</taxon>
        <taxon>Magnoliopsida</taxon>
        <taxon>eudicotyledons</taxon>
        <taxon>Gunneridae</taxon>
        <taxon>Pentapetalae</taxon>
        <taxon>rosids</taxon>
        <taxon>fabids</taxon>
        <taxon>Rosales</taxon>
        <taxon>Rosaceae</taxon>
        <taxon>Amygdaloideae</taxon>
        <taxon>Maleae</taxon>
        <taxon>Malus</taxon>
    </lineage>
</organism>
<keyword evidence="3" id="KW-1185">Reference proteome</keyword>
<comment type="caution">
    <text evidence="2">The sequence shown here is derived from an EMBL/GenBank/DDBJ whole genome shotgun (WGS) entry which is preliminary data.</text>
</comment>
<dbReference type="Proteomes" id="UP000290289">
    <property type="component" value="Chromosome 14"/>
</dbReference>
<name>A0A498I5F2_MALDO</name>
<dbReference type="AlphaFoldDB" id="A0A498I5F2"/>
<dbReference type="STRING" id="3750.A0A498I5F2"/>
<dbReference type="EMBL" id="RDQH01000340">
    <property type="protein sequence ID" value="RXH76701.1"/>
    <property type="molecule type" value="Genomic_DNA"/>
</dbReference>
<gene>
    <name evidence="2" type="ORF">DVH24_019589</name>
</gene>
<accession>A0A498I5F2</accession>
<sequence>MKRRFDDFEIFDEEWDKHSSTFKPSCVLKKPRTLTPRPIESFDFRSSPKPQQLYDEDENSDCVEIKPELEDNDSDCVVIKNEWAPGIIADEGRIYGFGDGSESKGAPEIAKIEIRAVVRTWCDEASQEDLGKQR</sequence>
<protein>
    <submittedName>
        <fullName evidence="2">Uncharacterized protein</fullName>
    </submittedName>
</protein>
<feature type="region of interest" description="Disordered" evidence="1">
    <location>
        <begin position="39"/>
        <end position="60"/>
    </location>
</feature>
<reference evidence="2 3" key="1">
    <citation type="submission" date="2018-10" db="EMBL/GenBank/DDBJ databases">
        <title>A high-quality apple genome assembly.</title>
        <authorList>
            <person name="Hu J."/>
        </authorList>
    </citation>
    <scope>NUCLEOTIDE SEQUENCE [LARGE SCALE GENOMIC DNA]</scope>
    <source>
        <strain evidence="3">cv. HFTH1</strain>
        <tissue evidence="2">Young leaf</tissue>
    </source>
</reference>
<evidence type="ECO:0000313" key="2">
    <source>
        <dbReference type="EMBL" id="RXH76701.1"/>
    </source>
</evidence>